<keyword evidence="4" id="KW-0902">Two-component regulatory system</keyword>
<sequence>MPIADDSPNGRTGVRAAEATPPPPPEVSAQVTTEQLRMLFSHLTLAMVVGTVFAMVLAVYVASRVDPTALWIWVGLKLGVIVPRLAHAQVYRLRGRPGTPGWLRSTVLLLALDGAVWGLGGAWMAQSPHPSLVALISASVCSVAAVASFGLQVRLQATVAYVVPMILPTALSLLLRGDAIGWTGGTGLLMLLALLLATSRRAEQRLAEMFRLRFLNARIAEERALALALAQRESRVKTRFLATMSHELRTPLHGILGLARMMAAEQSDLQLRHRLGLIEHSGEHLLQIINDLLDFSRIEAGRVELKPAPFHLLAELEELVDIYVVRCQERGLQFRARLDIDPEAQVVGDATRLRQVLHNLLGNAVKFTEQGEVVLAARFTGCGLHIVVSDTGPGIAEADLPHIFDAFTQARRPGTVPGAGVGLGLNIAREITQAMRGQLRCESRLGEGTMFELALPLQPLQAPPAEAANDGQQAPMDLPQRVLLAEDNEVNAMLAEAMLRRLQCEVLHVRDGLAAVAAAGPGPARPDLVLMDCQMPLLDGVEATRRIREAERQGGLQRVPVVALTANSALEDRERCAEAGMDAFLSKPFTEEELKAVMAAVIGGRAPAPGCWTG</sequence>
<dbReference type="SMART" id="SM00448">
    <property type="entry name" value="REC"/>
    <property type="match status" value="1"/>
</dbReference>
<dbReference type="CDD" id="cd00082">
    <property type="entry name" value="HisKA"/>
    <property type="match status" value="1"/>
</dbReference>
<feature type="transmembrane region" description="Helical" evidence="7">
    <location>
        <begin position="131"/>
        <end position="151"/>
    </location>
</feature>
<feature type="transmembrane region" description="Helical" evidence="7">
    <location>
        <begin position="181"/>
        <end position="199"/>
    </location>
</feature>
<keyword evidence="7" id="KW-1133">Transmembrane helix</keyword>
<dbReference type="InterPro" id="IPR036890">
    <property type="entry name" value="HATPase_C_sf"/>
</dbReference>
<evidence type="ECO:0000313" key="10">
    <source>
        <dbReference type="EMBL" id="URI11274.1"/>
    </source>
</evidence>
<gene>
    <name evidence="10" type="ORF">MW290_20175</name>
</gene>
<dbReference type="InterPro" id="IPR003661">
    <property type="entry name" value="HisK_dim/P_dom"/>
</dbReference>
<reference evidence="10" key="1">
    <citation type="submission" date="2022-05" db="EMBL/GenBank/DDBJ databases">
        <title>An RpoN-dependent PEP-CTERM gene is involved in floc formation of an Aquincola tertiaricarbonis strain.</title>
        <authorList>
            <person name="Qiu D."/>
            <person name="Xia M."/>
        </authorList>
    </citation>
    <scope>NUCLEOTIDE SEQUENCE</scope>
    <source>
        <strain evidence="10">RN12</strain>
    </source>
</reference>
<dbReference type="Proteomes" id="UP001056201">
    <property type="component" value="Chromosome 2"/>
</dbReference>
<evidence type="ECO:0000256" key="2">
    <source>
        <dbReference type="ARBA" id="ARBA00012438"/>
    </source>
</evidence>
<keyword evidence="3 5" id="KW-0597">Phosphoprotein</keyword>
<dbReference type="SMART" id="SM00388">
    <property type="entry name" value="HisKA"/>
    <property type="match status" value="1"/>
</dbReference>
<name>A0ABY4SFK7_AQUTE</name>
<feature type="transmembrane region" description="Helical" evidence="7">
    <location>
        <begin position="158"/>
        <end position="175"/>
    </location>
</feature>
<dbReference type="SUPFAM" id="SSF55874">
    <property type="entry name" value="ATPase domain of HSP90 chaperone/DNA topoisomerase II/histidine kinase"/>
    <property type="match status" value="1"/>
</dbReference>
<comment type="catalytic activity">
    <reaction evidence="1">
        <text>ATP + protein L-histidine = ADP + protein N-phospho-L-histidine.</text>
        <dbReference type="EC" id="2.7.13.3"/>
    </reaction>
</comment>
<evidence type="ECO:0000313" key="11">
    <source>
        <dbReference type="Proteomes" id="UP001056201"/>
    </source>
</evidence>
<dbReference type="Gene3D" id="1.10.287.130">
    <property type="match status" value="1"/>
</dbReference>
<feature type="domain" description="Response regulatory" evidence="9">
    <location>
        <begin position="481"/>
        <end position="602"/>
    </location>
</feature>
<feature type="modified residue" description="4-aspartylphosphate" evidence="5">
    <location>
        <position position="532"/>
    </location>
</feature>
<evidence type="ECO:0000256" key="3">
    <source>
        <dbReference type="ARBA" id="ARBA00022553"/>
    </source>
</evidence>
<dbReference type="Gene3D" id="3.30.565.10">
    <property type="entry name" value="Histidine kinase-like ATPase, C-terminal domain"/>
    <property type="match status" value="1"/>
</dbReference>
<proteinExistence type="predicted"/>
<feature type="domain" description="Histidine kinase" evidence="8">
    <location>
        <begin position="243"/>
        <end position="459"/>
    </location>
</feature>
<evidence type="ECO:0000256" key="6">
    <source>
        <dbReference type="SAM" id="MobiDB-lite"/>
    </source>
</evidence>
<evidence type="ECO:0000259" key="8">
    <source>
        <dbReference type="PROSITE" id="PS50109"/>
    </source>
</evidence>
<feature type="transmembrane region" description="Helical" evidence="7">
    <location>
        <begin position="68"/>
        <end position="86"/>
    </location>
</feature>
<dbReference type="GO" id="GO:0005524">
    <property type="term" value="F:ATP binding"/>
    <property type="evidence" value="ECO:0007669"/>
    <property type="project" value="UniProtKB-KW"/>
</dbReference>
<dbReference type="PROSITE" id="PS50110">
    <property type="entry name" value="RESPONSE_REGULATORY"/>
    <property type="match status" value="1"/>
</dbReference>
<evidence type="ECO:0000259" key="9">
    <source>
        <dbReference type="PROSITE" id="PS50110"/>
    </source>
</evidence>
<dbReference type="Pfam" id="PF00512">
    <property type="entry name" value="HisKA"/>
    <property type="match status" value="1"/>
</dbReference>
<dbReference type="EMBL" id="CP097636">
    <property type="protein sequence ID" value="URI11274.1"/>
    <property type="molecule type" value="Genomic_DNA"/>
</dbReference>
<keyword evidence="7" id="KW-0812">Transmembrane</keyword>
<dbReference type="InterPro" id="IPR036097">
    <property type="entry name" value="HisK_dim/P_sf"/>
</dbReference>
<dbReference type="EC" id="2.7.13.3" evidence="2"/>
<dbReference type="Pfam" id="PF00072">
    <property type="entry name" value="Response_reg"/>
    <property type="match status" value="1"/>
</dbReference>
<evidence type="ECO:0000256" key="4">
    <source>
        <dbReference type="ARBA" id="ARBA00023012"/>
    </source>
</evidence>
<keyword evidence="10" id="KW-0067">ATP-binding</keyword>
<dbReference type="RefSeq" id="WP_250199470.1">
    <property type="nucleotide sequence ID" value="NZ_CP097636.1"/>
</dbReference>
<protein>
    <recommendedName>
        <fullName evidence="2">histidine kinase</fullName>
        <ecNumber evidence="2">2.7.13.3</ecNumber>
    </recommendedName>
</protein>
<dbReference type="SUPFAM" id="SSF52172">
    <property type="entry name" value="CheY-like"/>
    <property type="match status" value="1"/>
</dbReference>
<organism evidence="10 11">
    <name type="scientific">Aquincola tertiaricarbonis</name>
    <dbReference type="NCBI Taxonomy" id="391953"/>
    <lineage>
        <taxon>Bacteria</taxon>
        <taxon>Pseudomonadati</taxon>
        <taxon>Pseudomonadota</taxon>
        <taxon>Betaproteobacteria</taxon>
        <taxon>Burkholderiales</taxon>
        <taxon>Sphaerotilaceae</taxon>
        <taxon>Aquincola</taxon>
    </lineage>
</organism>
<dbReference type="InterPro" id="IPR004358">
    <property type="entry name" value="Sig_transdc_His_kin-like_C"/>
</dbReference>
<dbReference type="PANTHER" id="PTHR45339">
    <property type="entry name" value="HYBRID SIGNAL TRANSDUCTION HISTIDINE KINASE J"/>
    <property type="match status" value="1"/>
</dbReference>
<keyword evidence="11" id="KW-1185">Reference proteome</keyword>
<feature type="transmembrane region" description="Helical" evidence="7">
    <location>
        <begin position="107"/>
        <end position="125"/>
    </location>
</feature>
<dbReference type="InterPro" id="IPR005467">
    <property type="entry name" value="His_kinase_dom"/>
</dbReference>
<keyword evidence="7" id="KW-0472">Membrane</keyword>
<dbReference type="PANTHER" id="PTHR45339:SF1">
    <property type="entry name" value="HYBRID SIGNAL TRANSDUCTION HISTIDINE KINASE J"/>
    <property type="match status" value="1"/>
</dbReference>
<dbReference type="InterPro" id="IPR001789">
    <property type="entry name" value="Sig_transdc_resp-reg_receiver"/>
</dbReference>
<dbReference type="InterPro" id="IPR011006">
    <property type="entry name" value="CheY-like_superfamily"/>
</dbReference>
<dbReference type="SUPFAM" id="SSF47384">
    <property type="entry name" value="Homodimeric domain of signal transducing histidine kinase"/>
    <property type="match status" value="1"/>
</dbReference>
<evidence type="ECO:0000256" key="1">
    <source>
        <dbReference type="ARBA" id="ARBA00000085"/>
    </source>
</evidence>
<feature type="region of interest" description="Disordered" evidence="6">
    <location>
        <begin position="1"/>
        <end position="28"/>
    </location>
</feature>
<feature type="transmembrane region" description="Helical" evidence="7">
    <location>
        <begin position="43"/>
        <end position="62"/>
    </location>
</feature>
<keyword evidence="10" id="KW-0547">Nucleotide-binding</keyword>
<dbReference type="Pfam" id="PF02518">
    <property type="entry name" value="HATPase_c"/>
    <property type="match status" value="1"/>
</dbReference>
<dbReference type="Gene3D" id="3.40.50.2300">
    <property type="match status" value="1"/>
</dbReference>
<evidence type="ECO:0000256" key="7">
    <source>
        <dbReference type="SAM" id="Phobius"/>
    </source>
</evidence>
<dbReference type="PROSITE" id="PS50109">
    <property type="entry name" value="HIS_KIN"/>
    <property type="match status" value="1"/>
</dbReference>
<dbReference type="CDD" id="cd16922">
    <property type="entry name" value="HATPase_EvgS-ArcB-TorS-like"/>
    <property type="match status" value="1"/>
</dbReference>
<dbReference type="InterPro" id="IPR003594">
    <property type="entry name" value="HATPase_dom"/>
</dbReference>
<accession>A0ABY4SFK7</accession>
<dbReference type="SMART" id="SM00387">
    <property type="entry name" value="HATPase_c"/>
    <property type="match status" value="1"/>
</dbReference>
<evidence type="ECO:0000256" key="5">
    <source>
        <dbReference type="PROSITE-ProRule" id="PRU00169"/>
    </source>
</evidence>
<dbReference type="PRINTS" id="PR00344">
    <property type="entry name" value="BCTRLSENSOR"/>
</dbReference>
<dbReference type="CDD" id="cd17546">
    <property type="entry name" value="REC_hyHK_CKI1_RcsC-like"/>
    <property type="match status" value="1"/>
</dbReference>